<keyword evidence="2" id="KW-1185">Reference proteome</keyword>
<proteinExistence type="predicted"/>
<evidence type="ECO:0000313" key="2">
    <source>
        <dbReference type="Proteomes" id="UP000244773"/>
    </source>
</evidence>
<gene>
    <name evidence="1" type="ORF">TetV_203</name>
</gene>
<evidence type="ECO:0000313" key="1">
    <source>
        <dbReference type="EMBL" id="AUF82295.1"/>
    </source>
</evidence>
<dbReference type="Proteomes" id="UP000244773">
    <property type="component" value="Segment"/>
</dbReference>
<dbReference type="EMBL" id="KY322437">
    <property type="protein sequence ID" value="AUF82295.1"/>
    <property type="molecule type" value="Genomic_DNA"/>
</dbReference>
<organism evidence="1">
    <name type="scientific">Tetraselmis virus 1</name>
    <dbReference type="NCBI Taxonomy" id="2060617"/>
    <lineage>
        <taxon>Viruses</taxon>
        <taxon>Varidnaviria</taxon>
        <taxon>Bamfordvirae</taxon>
        <taxon>Nucleocytoviricota</taxon>
        <taxon>Megaviricetes</taxon>
        <taxon>Imitervirales</taxon>
        <taxon>Allomimiviridae</taxon>
        <taxon>Oceanusvirus</taxon>
        <taxon>Oceanusvirus kaneohense</taxon>
    </lineage>
</organism>
<protein>
    <submittedName>
        <fullName evidence="1">Uncharacterized protein</fullName>
    </submittedName>
</protein>
<sequence length="326" mass="37895">MHFHDIPYTPITNWDHKTQDLRSTFIPQSIALEMMSDTYKPQRSTGWITHKQTGIPVKLTIVSPWSKKGINKETIQKWYYATDLILSTIDEMCGDSPERPCSLDILIYQSNEKKTLKNNQDKILPKNANTGLMTRDTKTGKVQITIFRIEECLKTLAHELLHSYMYSDWLNVDDDIQHICYDCCNSLGISIDQRLKPTEAMVDCMAIKLIDNLFCGSSWEECRKFAFKKASELYSIANNKSKWKQHTAAFEYYCLKPLMMERIDDILVFHSSSGLQKPDKNKIRRLFLNFPIDIRKILLQSTKNTKKTISLRMTPKTLPEKPVIKN</sequence>
<reference evidence="1" key="1">
    <citation type="journal article" date="2018" name="Virology">
        <title>A giant virus infecting green algae encodes key fermentation genes.</title>
        <authorList>
            <person name="Schvarcz C.R."/>
            <person name="Steward G.F."/>
        </authorList>
    </citation>
    <scope>NUCLEOTIDE SEQUENCE [LARGE SCALE GENOMIC DNA]</scope>
</reference>
<name>A0A2P0VN05_9VIRU</name>
<accession>A0A2P0VN05</accession>